<accession>A0ABP9IFU4</accession>
<protein>
    <recommendedName>
        <fullName evidence="5">DUF3592 domain-containing protein</fullName>
    </recommendedName>
</protein>
<evidence type="ECO:0008006" key="5">
    <source>
        <dbReference type="Google" id="ProtNLM"/>
    </source>
</evidence>
<dbReference type="EMBL" id="BAABIV010000016">
    <property type="protein sequence ID" value="GAA4995343.1"/>
    <property type="molecule type" value="Genomic_DNA"/>
</dbReference>
<keyword evidence="4" id="KW-1185">Reference proteome</keyword>
<name>A0ABP9IFU4_9ACTN</name>
<evidence type="ECO:0000313" key="3">
    <source>
        <dbReference type="EMBL" id="GAA4995343.1"/>
    </source>
</evidence>
<gene>
    <name evidence="3" type="ORF">GCM10023257_41310</name>
</gene>
<comment type="caution">
    <text evidence="3">The sequence shown here is derived from an EMBL/GenBank/DDBJ whole genome shotgun (WGS) entry which is preliminary data.</text>
</comment>
<feature type="transmembrane region" description="Helical" evidence="2">
    <location>
        <begin position="65"/>
        <end position="86"/>
    </location>
</feature>
<dbReference type="Proteomes" id="UP001500610">
    <property type="component" value="Unassembled WGS sequence"/>
</dbReference>
<sequence>MAGPAWLDRLGQRHSAPFFYTGVSLLTVLDGAMVSGLVGRWLVLPGLAVALGLLWLVAVHTDQRLVLALLFLLCAAALFVLGLFLIQDRALQKRGAWIDAVVASTEQTRVNSTCELRGNDGAVLAGPAGGCRGARPGDRVRVFHDPEGEVPPSWSAPHPARWVWAAAGVNVAFTACVLRAAVLGVRGNRQAVAQRPGALGSRLVPPPPRDPPGRR</sequence>
<feature type="region of interest" description="Disordered" evidence="1">
    <location>
        <begin position="194"/>
        <end position="215"/>
    </location>
</feature>
<keyword evidence="2" id="KW-0472">Membrane</keyword>
<evidence type="ECO:0000256" key="1">
    <source>
        <dbReference type="SAM" id="MobiDB-lite"/>
    </source>
</evidence>
<feature type="transmembrane region" description="Helical" evidence="2">
    <location>
        <begin position="41"/>
        <end position="59"/>
    </location>
</feature>
<feature type="compositionally biased region" description="Pro residues" evidence="1">
    <location>
        <begin position="204"/>
        <end position="215"/>
    </location>
</feature>
<organism evidence="3 4">
    <name type="scientific">Streptomyces hyderabadensis</name>
    <dbReference type="NCBI Taxonomy" id="598549"/>
    <lineage>
        <taxon>Bacteria</taxon>
        <taxon>Bacillati</taxon>
        <taxon>Actinomycetota</taxon>
        <taxon>Actinomycetes</taxon>
        <taxon>Kitasatosporales</taxon>
        <taxon>Streptomycetaceae</taxon>
        <taxon>Streptomyces</taxon>
    </lineage>
</organism>
<evidence type="ECO:0000256" key="2">
    <source>
        <dbReference type="SAM" id="Phobius"/>
    </source>
</evidence>
<reference evidence="4" key="1">
    <citation type="journal article" date="2019" name="Int. J. Syst. Evol. Microbiol.">
        <title>The Global Catalogue of Microorganisms (GCM) 10K type strain sequencing project: providing services to taxonomists for standard genome sequencing and annotation.</title>
        <authorList>
            <consortium name="The Broad Institute Genomics Platform"/>
            <consortium name="The Broad Institute Genome Sequencing Center for Infectious Disease"/>
            <person name="Wu L."/>
            <person name="Ma J."/>
        </authorList>
    </citation>
    <scope>NUCLEOTIDE SEQUENCE [LARGE SCALE GENOMIC DNA]</scope>
    <source>
        <strain evidence="4">JCM 17657</strain>
    </source>
</reference>
<proteinExistence type="predicted"/>
<keyword evidence="2" id="KW-1133">Transmembrane helix</keyword>
<dbReference type="RefSeq" id="WP_226028145.1">
    <property type="nucleotide sequence ID" value="NZ_BAABIV010000016.1"/>
</dbReference>
<evidence type="ECO:0000313" key="4">
    <source>
        <dbReference type="Proteomes" id="UP001500610"/>
    </source>
</evidence>
<keyword evidence="2" id="KW-0812">Transmembrane</keyword>